<organism evidence="2 3">
    <name type="scientific">Clarias magur</name>
    <name type="common">Asian catfish</name>
    <name type="synonym">Macropteronotus magur</name>
    <dbReference type="NCBI Taxonomy" id="1594786"/>
    <lineage>
        <taxon>Eukaryota</taxon>
        <taxon>Metazoa</taxon>
        <taxon>Chordata</taxon>
        <taxon>Craniata</taxon>
        <taxon>Vertebrata</taxon>
        <taxon>Euteleostomi</taxon>
        <taxon>Actinopterygii</taxon>
        <taxon>Neopterygii</taxon>
        <taxon>Teleostei</taxon>
        <taxon>Ostariophysi</taxon>
        <taxon>Siluriformes</taxon>
        <taxon>Clariidae</taxon>
        <taxon>Clarias</taxon>
    </lineage>
</organism>
<dbReference type="InterPro" id="IPR033223">
    <property type="entry name" value="TTMP"/>
</dbReference>
<gene>
    <name evidence="2" type="ORF">DAT39_012573</name>
</gene>
<protein>
    <submittedName>
        <fullName evidence="2">TPA-induced transmembrane protein</fullName>
    </submittedName>
</protein>
<reference evidence="2" key="1">
    <citation type="submission" date="2020-07" db="EMBL/GenBank/DDBJ databases">
        <title>Clarias magur genome sequencing, assembly and annotation.</title>
        <authorList>
            <person name="Kushwaha B."/>
            <person name="Kumar R."/>
            <person name="Das P."/>
            <person name="Joshi C.G."/>
            <person name="Kumar D."/>
            <person name="Nagpure N.S."/>
            <person name="Pandey M."/>
            <person name="Agarwal S."/>
            <person name="Srivastava S."/>
            <person name="Singh M."/>
            <person name="Sahoo L."/>
            <person name="Jayasankar P."/>
            <person name="Meher P.K."/>
            <person name="Koringa P.G."/>
            <person name="Iquebal M.A."/>
            <person name="Das S.P."/>
            <person name="Bit A."/>
            <person name="Patnaik S."/>
            <person name="Patel N."/>
            <person name="Shah T.M."/>
            <person name="Hinsu A."/>
            <person name="Jena J.K."/>
        </authorList>
    </citation>
    <scope>NUCLEOTIDE SEQUENCE</scope>
    <source>
        <strain evidence="2">CIFAMagur01</strain>
        <tissue evidence="2">Testis</tissue>
    </source>
</reference>
<proteinExistence type="predicted"/>
<evidence type="ECO:0000313" key="2">
    <source>
        <dbReference type="EMBL" id="KAF5897696.1"/>
    </source>
</evidence>
<keyword evidence="1 2" id="KW-0812">Transmembrane</keyword>
<dbReference type="PANTHER" id="PTHR14636">
    <property type="entry name" value="TPA-INDUCED TRANSMEMBRANE PROTEIN"/>
    <property type="match status" value="1"/>
</dbReference>
<keyword evidence="1" id="KW-1133">Transmembrane helix</keyword>
<accession>A0A8J4U360</accession>
<dbReference type="PANTHER" id="PTHR14636:SF1">
    <property type="entry name" value="TPA-INDUCED TRANSMEMBRANE PROTEIN"/>
    <property type="match status" value="1"/>
</dbReference>
<sequence>MDVELVDIKQPDNNNDLEERRDEVCSENGSCSNHNTPVATEHSRLLSESHVGDSNGEHCIVGNIPGNIPVQPGQSPDKPVGNLGRLKRELNEQACCKLKVWMLLFIAFIFIILVIFLSVYFCTVQVEDMDEKYNTAEFVVPRLFRGNLSTRLVNKTFLQEKSHKGVLFLRMSSPF</sequence>
<feature type="transmembrane region" description="Helical" evidence="1">
    <location>
        <begin position="100"/>
        <end position="122"/>
    </location>
</feature>
<keyword evidence="3" id="KW-1185">Reference proteome</keyword>
<evidence type="ECO:0000256" key="1">
    <source>
        <dbReference type="SAM" id="Phobius"/>
    </source>
</evidence>
<comment type="caution">
    <text evidence="2">The sequence shown here is derived from an EMBL/GenBank/DDBJ whole genome shotgun (WGS) entry which is preliminary data.</text>
</comment>
<dbReference type="EMBL" id="QNUK01000223">
    <property type="protein sequence ID" value="KAF5897696.1"/>
    <property type="molecule type" value="Genomic_DNA"/>
</dbReference>
<dbReference type="AlphaFoldDB" id="A0A8J4U360"/>
<keyword evidence="1" id="KW-0472">Membrane</keyword>
<evidence type="ECO:0000313" key="3">
    <source>
        <dbReference type="Proteomes" id="UP000727407"/>
    </source>
</evidence>
<dbReference type="OrthoDB" id="8879801at2759"/>
<name>A0A8J4U360_CLAMG</name>
<dbReference type="Proteomes" id="UP000727407">
    <property type="component" value="Unassembled WGS sequence"/>
</dbReference>